<evidence type="ECO:0000313" key="1">
    <source>
        <dbReference type="EMBL" id="NYT38026.1"/>
    </source>
</evidence>
<comment type="caution">
    <text evidence="1">The sequence shown here is derived from an EMBL/GenBank/DDBJ whole genome shotgun (WGS) entry which is preliminary data.</text>
</comment>
<protein>
    <recommendedName>
        <fullName evidence="3">Phytanoyl-CoA dioxygenase</fullName>
    </recommendedName>
</protein>
<evidence type="ECO:0008006" key="3">
    <source>
        <dbReference type="Google" id="ProtNLM"/>
    </source>
</evidence>
<evidence type="ECO:0000313" key="2">
    <source>
        <dbReference type="Proteomes" id="UP000580517"/>
    </source>
</evidence>
<reference evidence="1 2" key="1">
    <citation type="submission" date="2020-07" db="EMBL/GenBank/DDBJ databases">
        <title>Taxonomic revisions and descriptions of new bacterial species based on genomic comparisons in the high-G+C-content subgroup of the family Alcaligenaceae.</title>
        <authorList>
            <person name="Szabo A."/>
            <person name="Felfoldi T."/>
        </authorList>
    </citation>
    <scope>NUCLEOTIDE SEQUENCE [LARGE SCALE GENOMIC DNA]</scope>
    <source>
        <strain evidence="1 2">DSM 25264</strain>
    </source>
</reference>
<organism evidence="1 2">
    <name type="scientific">Allopusillimonas soli</name>
    <dbReference type="NCBI Taxonomy" id="659016"/>
    <lineage>
        <taxon>Bacteria</taxon>
        <taxon>Pseudomonadati</taxon>
        <taxon>Pseudomonadota</taxon>
        <taxon>Betaproteobacteria</taxon>
        <taxon>Burkholderiales</taxon>
        <taxon>Alcaligenaceae</taxon>
        <taxon>Allopusillimonas</taxon>
    </lineage>
</organism>
<dbReference type="RefSeq" id="WP_129969971.1">
    <property type="nucleotide sequence ID" value="NZ_JACCEW010000004.1"/>
</dbReference>
<dbReference type="Gene3D" id="2.60.120.620">
    <property type="entry name" value="q2cbj1_9rhob like domain"/>
    <property type="match status" value="1"/>
</dbReference>
<proteinExistence type="predicted"/>
<gene>
    <name evidence="1" type="ORF">H0A68_14155</name>
</gene>
<accession>A0A853FJA5</accession>
<dbReference type="EMBL" id="JACCEW010000004">
    <property type="protein sequence ID" value="NYT38026.1"/>
    <property type="molecule type" value="Genomic_DNA"/>
</dbReference>
<dbReference type="Proteomes" id="UP000580517">
    <property type="component" value="Unassembled WGS sequence"/>
</dbReference>
<dbReference type="SUPFAM" id="SSF51197">
    <property type="entry name" value="Clavaminate synthase-like"/>
    <property type="match status" value="1"/>
</dbReference>
<name>A0A853FJA5_9BURK</name>
<sequence>MAISHIIRNFRKHPRYTLMRAVARFENVRQLVTGARSRFHAGGTRRLLADCEQRMEKSIFKDADLHRIVADLQQNGVAFGLRLPDAMVEDLCDFARNEPCYAFRNPDAGFYLADRENAEERLNKPILLAQYFNTSARSSAVASLRDDPALLWIAASFLGSIPRFVGANMWWTFPVNASDEDRHKHAHFFHRDVDDFRFFKFFFYLTDVPAGDGGHVCVATSHNAQELDMKRLRRFSDAEVLESYGTQNVIEISGKAGTGFAENTLCIHKGRTPTDRPRLLLQLQYALFDYGVMNDEKNQRSLRMIT</sequence>
<keyword evidence="2" id="KW-1185">Reference proteome</keyword>
<dbReference type="AlphaFoldDB" id="A0A853FJA5"/>
<dbReference type="OrthoDB" id="547161at2"/>